<gene>
    <name evidence="2" type="ORF">CVO77_15580</name>
</gene>
<reference evidence="3" key="1">
    <citation type="submission" date="2017-11" db="EMBL/GenBank/DDBJ databases">
        <title>The complete genome sequence of Sphingopyxis pomeranensis sp. nov. strain WS5A3p.</title>
        <authorList>
            <person name="Kaminski M.A."/>
        </authorList>
    </citation>
    <scope>NUCLEOTIDE SEQUENCE [LARGE SCALE GENOMIC DNA]</scope>
    <source>
        <strain evidence="3">WS5A3p</strain>
    </source>
</reference>
<name>A0A2S8B217_9SPHN</name>
<dbReference type="Pfam" id="PF12680">
    <property type="entry name" value="SnoaL_2"/>
    <property type="match status" value="1"/>
</dbReference>
<dbReference type="InterPro" id="IPR037401">
    <property type="entry name" value="SnoaL-like"/>
</dbReference>
<dbReference type="Gene3D" id="3.10.450.50">
    <property type="match status" value="1"/>
</dbReference>
<evidence type="ECO:0000313" key="3">
    <source>
        <dbReference type="Proteomes" id="UP000238954"/>
    </source>
</evidence>
<dbReference type="OrthoDB" id="7584827at2"/>
<evidence type="ECO:0000313" key="2">
    <source>
        <dbReference type="EMBL" id="PQM26451.1"/>
    </source>
</evidence>
<dbReference type="Proteomes" id="UP000238954">
    <property type="component" value="Chromosome"/>
</dbReference>
<dbReference type="InterPro" id="IPR032710">
    <property type="entry name" value="NTF2-like_dom_sf"/>
</dbReference>
<dbReference type="SUPFAM" id="SSF54427">
    <property type="entry name" value="NTF2-like"/>
    <property type="match status" value="1"/>
</dbReference>
<evidence type="ECO:0000259" key="1">
    <source>
        <dbReference type="Pfam" id="PF12680"/>
    </source>
</evidence>
<feature type="domain" description="SnoaL-like" evidence="1">
    <location>
        <begin position="12"/>
        <end position="118"/>
    </location>
</feature>
<dbReference type="RefSeq" id="WP_105999827.1">
    <property type="nucleotide sequence ID" value="NZ_CM009578.1"/>
</dbReference>
<protein>
    <recommendedName>
        <fullName evidence="1">SnoaL-like domain-containing protein</fullName>
    </recommendedName>
</protein>
<sequence length="133" mass="14562">MPTREEMIATIDRAFAARAAGDIEVMNAIWAEGATYAMEGAEALMTRYPTGPGDAPAAIERLADLLDAADVERVDTIVEGNRAAVLWRARFSNGRDAPRTLQLFSRWEFDDAGRVARMHEYADTATLAAMIAE</sequence>
<organism evidence="2 3">
    <name type="scientific">Sphingopyxis lindanitolerans</name>
    <dbReference type="NCBI Taxonomy" id="2054227"/>
    <lineage>
        <taxon>Bacteria</taxon>
        <taxon>Pseudomonadati</taxon>
        <taxon>Pseudomonadota</taxon>
        <taxon>Alphaproteobacteria</taxon>
        <taxon>Sphingomonadales</taxon>
        <taxon>Sphingomonadaceae</taxon>
        <taxon>Sphingopyxis</taxon>
    </lineage>
</organism>
<proteinExistence type="predicted"/>
<dbReference type="AlphaFoldDB" id="A0A2S8B217"/>
<dbReference type="EMBL" id="PHFW01000003">
    <property type="protein sequence ID" value="PQM26451.1"/>
    <property type="molecule type" value="Genomic_DNA"/>
</dbReference>
<comment type="caution">
    <text evidence="2">The sequence shown here is derived from an EMBL/GenBank/DDBJ whole genome shotgun (WGS) entry which is preliminary data.</text>
</comment>
<keyword evidence="3" id="KW-1185">Reference proteome</keyword>
<accession>A0A2S8B217</accession>